<dbReference type="Proteomes" id="UP000237846">
    <property type="component" value="Unassembled WGS sequence"/>
</dbReference>
<evidence type="ECO:0000259" key="9">
    <source>
        <dbReference type="PROSITE" id="PS50928"/>
    </source>
</evidence>
<dbReference type="SUPFAM" id="SSF161098">
    <property type="entry name" value="MetI-like"/>
    <property type="match status" value="1"/>
</dbReference>
<comment type="subcellular location">
    <subcellularLocation>
        <location evidence="1 8">Cell membrane</location>
        <topology evidence="1 8">Multi-pass membrane protein</topology>
    </subcellularLocation>
</comment>
<dbReference type="Pfam" id="PF00528">
    <property type="entry name" value="BPD_transp_1"/>
    <property type="match status" value="1"/>
</dbReference>
<proteinExistence type="inferred from homology"/>
<dbReference type="InterPro" id="IPR000515">
    <property type="entry name" value="MetI-like"/>
</dbReference>
<dbReference type="CDD" id="cd06261">
    <property type="entry name" value="TM_PBP2"/>
    <property type="match status" value="1"/>
</dbReference>
<feature type="transmembrane region" description="Helical" evidence="8">
    <location>
        <begin position="58"/>
        <end position="82"/>
    </location>
</feature>
<sequence length="224" mass="23763">MLTELAERWDELGPLLFDGTYATLYMVGWSTLFTALFGLPLGVLLYATERGRLLPAPWLRAVLGAIVNIGRSVPFIVLMVAVLTFTRFITGTTIGPTAAIVPLTLGAIPFYARLVETSLREVGRDVIEAAEAMGAGRGTIVAKVLLPEALPGLIAGLTVTVVALVSYSAMAGAIGGGGLGDVAIRFGYQRFDELVLLLCVVLLVVVVQLLQSLGDLAARRLSHR</sequence>
<feature type="transmembrane region" description="Helical" evidence="8">
    <location>
        <begin position="194"/>
        <end position="218"/>
    </location>
</feature>
<feature type="transmembrane region" description="Helical" evidence="8">
    <location>
        <begin position="153"/>
        <end position="174"/>
    </location>
</feature>
<dbReference type="EMBL" id="PVZC01000006">
    <property type="protein sequence ID" value="PRX97203.1"/>
    <property type="molecule type" value="Genomic_DNA"/>
</dbReference>
<evidence type="ECO:0000313" key="11">
    <source>
        <dbReference type="Proteomes" id="UP000237846"/>
    </source>
</evidence>
<evidence type="ECO:0000313" key="10">
    <source>
        <dbReference type="EMBL" id="PRX97203.1"/>
    </source>
</evidence>
<dbReference type="InterPro" id="IPR051322">
    <property type="entry name" value="AA_ABC_Transporter_Permease"/>
</dbReference>
<keyword evidence="5 8" id="KW-0812">Transmembrane</keyword>
<dbReference type="AlphaFoldDB" id="A0A2T0Q0K1"/>
<dbReference type="PANTHER" id="PTHR30450">
    <property type="entry name" value="ABC TRANSPORTER PERMEASE"/>
    <property type="match status" value="1"/>
</dbReference>
<feature type="transmembrane region" description="Helical" evidence="8">
    <location>
        <begin position="20"/>
        <end position="46"/>
    </location>
</feature>
<keyword evidence="11" id="KW-1185">Reference proteome</keyword>
<keyword evidence="3 8" id="KW-0813">Transport</keyword>
<dbReference type="PROSITE" id="PS50928">
    <property type="entry name" value="ABC_TM1"/>
    <property type="match status" value="1"/>
</dbReference>
<accession>A0A2T0Q0K1</accession>
<dbReference type="Gene3D" id="1.10.3720.10">
    <property type="entry name" value="MetI-like"/>
    <property type="match status" value="1"/>
</dbReference>
<dbReference type="RefSeq" id="WP_106249054.1">
    <property type="nucleotide sequence ID" value="NZ_PVZC01000006.1"/>
</dbReference>
<evidence type="ECO:0000256" key="2">
    <source>
        <dbReference type="ARBA" id="ARBA00007069"/>
    </source>
</evidence>
<evidence type="ECO:0000256" key="1">
    <source>
        <dbReference type="ARBA" id="ARBA00004651"/>
    </source>
</evidence>
<evidence type="ECO:0000256" key="3">
    <source>
        <dbReference type="ARBA" id="ARBA00022448"/>
    </source>
</evidence>
<evidence type="ECO:0000256" key="5">
    <source>
        <dbReference type="ARBA" id="ARBA00022692"/>
    </source>
</evidence>
<evidence type="ECO:0000256" key="8">
    <source>
        <dbReference type="RuleBase" id="RU363032"/>
    </source>
</evidence>
<gene>
    <name evidence="10" type="ORF">CLV72_106239</name>
</gene>
<dbReference type="NCBIfam" id="NF008049">
    <property type="entry name" value="PRK10782.1"/>
    <property type="match status" value="1"/>
</dbReference>
<reference evidence="10 11" key="1">
    <citation type="submission" date="2018-03" db="EMBL/GenBank/DDBJ databases">
        <title>Genomic Encyclopedia of Archaeal and Bacterial Type Strains, Phase II (KMG-II): from individual species to whole genera.</title>
        <authorList>
            <person name="Goeker M."/>
        </authorList>
    </citation>
    <scope>NUCLEOTIDE SEQUENCE [LARGE SCALE GENOMIC DNA]</scope>
    <source>
        <strain evidence="10 11">DSM 45601</strain>
    </source>
</reference>
<keyword evidence="4" id="KW-1003">Cell membrane</keyword>
<dbReference type="PANTHER" id="PTHR30450:SF1">
    <property type="entry name" value="D-METHIONINE TRANSPORT SYSTEM PERMEASE PROTEIN METI-RELATED"/>
    <property type="match status" value="1"/>
</dbReference>
<protein>
    <submittedName>
        <fullName evidence="10">D-methionine transport system permease protein</fullName>
    </submittedName>
</protein>
<comment type="caution">
    <text evidence="10">The sequence shown here is derived from an EMBL/GenBank/DDBJ whole genome shotgun (WGS) entry which is preliminary data.</text>
</comment>
<comment type="similarity">
    <text evidence="2">Belongs to the binding-protein-dependent transport system permease family. CysTW subfamily.</text>
</comment>
<dbReference type="GO" id="GO:0048473">
    <property type="term" value="P:D-methionine transmembrane transport"/>
    <property type="evidence" value="ECO:0007669"/>
    <property type="project" value="TreeGrafter"/>
</dbReference>
<dbReference type="OrthoDB" id="9793490at2"/>
<feature type="transmembrane region" description="Helical" evidence="8">
    <location>
        <begin position="88"/>
        <end position="112"/>
    </location>
</feature>
<dbReference type="GO" id="GO:0005886">
    <property type="term" value="C:plasma membrane"/>
    <property type="evidence" value="ECO:0007669"/>
    <property type="project" value="UniProtKB-SubCell"/>
</dbReference>
<keyword evidence="7 8" id="KW-0472">Membrane</keyword>
<name>A0A2T0Q0K1_9ACTN</name>
<evidence type="ECO:0000256" key="6">
    <source>
        <dbReference type="ARBA" id="ARBA00022989"/>
    </source>
</evidence>
<feature type="domain" description="ABC transmembrane type-1" evidence="9">
    <location>
        <begin position="20"/>
        <end position="211"/>
    </location>
</feature>
<dbReference type="FunFam" id="1.10.3720.10:FF:000002">
    <property type="entry name" value="D-methionine ABC transporter permease MetI"/>
    <property type="match status" value="1"/>
</dbReference>
<evidence type="ECO:0000256" key="7">
    <source>
        <dbReference type="ARBA" id="ARBA00023136"/>
    </source>
</evidence>
<evidence type="ECO:0000256" key="4">
    <source>
        <dbReference type="ARBA" id="ARBA00022475"/>
    </source>
</evidence>
<organism evidence="10 11">
    <name type="scientific">Allonocardiopsis opalescens</name>
    <dbReference type="NCBI Taxonomy" id="1144618"/>
    <lineage>
        <taxon>Bacteria</taxon>
        <taxon>Bacillati</taxon>
        <taxon>Actinomycetota</taxon>
        <taxon>Actinomycetes</taxon>
        <taxon>Streptosporangiales</taxon>
        <taxon>Allonocardiopsis</taxon>
    </lineage>
</organism>
<keyword evidence="6 8" id="KW-1133">Transmembrane helix</keyword>
<dbReference type="InterPro" id="IPR035906">
    <property type="entry name" value="MetI-like_sf"/>
</dbReference>